<comment type="subcellular location">
    <subcellularLocation>
        <location evidence="2">Membrane</location>
    </subcellularLocation>
</comment>
<evidence type="ECO:0000256" key="4">
    <source>
        <dbReference type="ARBA" id="ARBA00022553"/>
    </source>
</evidence>
<dbReference type="EC" id="2.7.13.3" evidence="3"/>
<dbReference type="SUPFAM" id="SSF47384">
    <property type="entry name" value="Homodimeric domain of signal transducing histidine kinase"/>
    <property type="match status" value="1"/>
</dbReference>
<dbReference type="CDD" id="cd06225">
    <property type="entry name" value="HAMP"/>
    <property type="match status" value="1"/>
</dbReference>
<feature type="domain" description="Histidine kinase" evidence="12">
    <location>
        <begin position="249"/>
        <end position="463"/>
    </location>
</feature>
<dbReference type="CDD" id="cd00075">
    <property type="entry name" value="HATPase"/>
    <property type="match status" value="1"/>
</dbReference>
<name>A0ABZ0GJP6_9GAMM</name>
<evidence type="ECO:0000256" key="8">
    <source>
        <dbReference type="ARBA" id="ARBA00022989"/>
    </source>
</evidence>
<dbReference type="GO" id="GO:0005524">
    <property type="term" value="F:ATP binding"/>
    <property type="evidence" value="ECO:0007669"/>
    <property type="project" value="UniProtKB-KW"/>
</dbReference>
<evidence type="ECO:0000259" key="13">
    <source>
        <dbReference type="PROSITE" id="PS50885"/>
    </source>
</evidence>
<keyword evidence="15" id="KW-1185">Reference proteome</keyword>
<proteinExistence type="predicted"/>
<dbReference type="InterPro" id="IPR050428">
    <property type="entry name" value="TCS_sensor_his_kinase"/>
</dbReference>
<dbReference type="Gene3D" id="3.30.565.10">
    <property type="entry name" value="Histidine kinase-like ATPase, C-terminal domain"/>
    <property type="match status" value="1"/>
</dbReference>
<evidence type="ECO:0000256" key="5">
    <source>
        <dbReference type="ARBA" id="ARBA00022679"/>
    </source>
</evidence>
<keyword evidence="6 11" id="KW-0812">Transmembrane</keyword>
<dbReference type="EMBL" id="CP136600">
    <property type="protein sequence ID" value="WOH36089.1"/>
    <property type="molecule type" value="Genomic_DNA"/>
</dbReference>
<organism evidence="14 15">
    <name type="scientific">Thalassotalea fonticola</name>
    <dbReference type="NCBI Taxonomy" id="3065649"/>
    <lineage>
        <taxon>Bacteria</taxon>
        <taxon>Pseudomonadati</taxon>
        <taxon>Pseudomonadota</taxon>
        <taxon>Gammaproteobacteria</taxon>
        <taxon>Alteromonadales</taxon>
        <taxon>Colwelliaceae</taxon>
        <taxon>Thalassotalea</taxon>
    </lineage>
</organism>
<dbReference type="InterPro" id="IPR004358">
    <property type="entry name" value="Sig_transdc_His_kin-like_C"/>
</dbReference>
<dbReference type="Pfam" id="PF00672">
    <property type="entry name" value="HAMP"/>
    <property type="match status" value="1"/>
</dbReference>
<dbReference type="InterPro" id="IPR003661">
    <property type="entry name" value="HisK_dim/P_dom"/>
</dbReference>
<dbReference type="InterPro" id="IPR005467">
    <property type="entry name" value="His_kinase_dom"/>
</dbReference>
<evidence type="ECO:0000256" key="1">
    <source>
        <dbReference type="ARBA" id="ARBA00000085"/>
    </source>
</evidence>
<keyword evidence="9" id="KW-0902">Two-component regulatory system</keyword>
<feature type="transmembrane region" description="Helical" evidence="11">
    <location>
        <begin position="163"/>
        <end position="186"/>
    </location>
</feature>
<dbReference type="Pfam" id="PF00512">
    <property type="entry name" value="HisKA"/>
    <property type="match status" value="1"/>
</dbReference>
<accession>A0ABZ0GJP6</accession>
<keyword evidence="7" id="KW-0418">Kinase</keyword>
<keyword evidence="5" id="KW-0808">Transferase</keyword>
<feature type="domain" description="HAMP" evidence="13">
    <location>
        <begin position="188"/>
        <end position="241"/>
    </location>
</feature>
<dbReference type="SUPFAM" id="SSF158472">
    <property type="entry name" value="HAMP domain-like"/>
    <property type="match status" value="1"/>
</dbReference>
<dbReference type="PROSITE" id="PS50885">
    <property type="entry name" value="HAMP"/>
    <property type="match status" value="1"/>
</dbReference>
<dbReference type="SUPFAM" id="SSF55874">
    <property type="entry name" value="ATPase domain of HSP90 chaperone/DNA topoisomerase II/histidine kinase"/>
    <property type="match status" value="1"/>
</dbReference>
<feature type="transmembrane region" description="Helical" evidence="11">
    <location>
        <begin position="12"/>
        <end position="34"/>
    </location>
</feature>
<keyword evidence="14" id="KW-0547">Nucleotide-binding</keyword>
<keyword evidence="8 11" id="KW-1133">Transmembrane helix</keyword>
<evidence type="ECO:0000256" key="7">
    <source>
        <dbReference type="ARBA" id="ARBA00022777"/>
    </source>
</evidence>
<sequence>MIKFSTLSARLTLWYSLAYALLIGGIFAIFFVAFNSILSARLDEDLVEDIEEFQQILQVEGLAGLKSEIAREAMEEGASDSEFIRMLDYQGNNLFSTNLSKWPSLKTDPKLLEQAKAADKPVLYIYEDDDIDEDIRALYGVINQDYIVHIGESLEANEELNELFLVLIVALFFIGMPMALFVGFLMSKKAVSGINKISRIANDIDVHELDKRVSGEMWGDEIQQLANTFNTMLDRISDLVQEMKALTDNVAHDLRSPLARIRVIAETSLSQLSTIEEHKDASADIIEECDRLIHMINATLDLAEMEAGAATINMTAVNFSKLINDACDLFQPLAEEKLITIKMNIIESCYVTGDEEKLQRMLANLLDNAIKYTDKNGQINVELSNGGSHINLLVKDSGIGIPEEEQGKIFERFYRCDQSRLQRGCGLGLSFARAVVKTHGGKIEVESIRGQGSCFRVLLQANPI</sequence>
<dbReference type="InterPro" id="IPR036097">
    <property type="entry name" value="HisK_dim/P_sf"/>
</dbReference>
<dbReference type="PRINTS" id="PR00344">
    <property type="entry name" value="BCTRLSENSOR"/>
</dbReference>
<dbReference type="Gene3D" id="1.10.287.130">
    <property type="match status" value="1"/>
</dbReference>
<dbReference type="SMART" id="SM00304">
    <property type="entry name" value="HAMP"/>
    <property type="match status" value="1"/>
</dbReference>
<gene>
    <name evidence="14" type="ORF">RI844_11980</name>
</gene>
<evidence type="ECO:0000313" key="15">
    <source>
        <dbReference type="Proteomes" id="UP001301442"/>
    </source>
</evidence>
<comment type="catalytic activity">
    <reaction evidence="1">
        <text>ATP + protein L-histidine = ADP + protein N-phospho-L-histidine.</text>
        <dbReference type="EC" id="2.7.13.3"/>
    </reaction>
</comment>
<dbReference type="SMART" id="SM00387">
    <property type="entry name" value="HATPase_c"/>
    <property type="match status" value="1"/>
</dbReference>
<evidence type="ECO:0000256" key="10">
    <source>
        <dbReference type="ARBA" id="ARBA00023136"/>
    </source>
</evidence>
<dbReference type="PANTHER" id="PTHR45436:SF8">
    <property type="entry name" value="HISTIDINE KINASE"/>
    <property type="match status" value="1"/>
</dbReference>
<evidence type="ECO:0000259" key="12">
    <source>
        <dbReference type="PROSITE" id="PS50109"/>
    </source>
</evidence>
<keyword evidence="14" id="KW-0067">ATP-binding</keyword>
<keyword evidence="10 11" id="KW-0472">Membrane</keyword>
<evidence type="ECO:0000313" key="14">
    <source>
        <dbReference type="EMBL" id="WOH36089.1"/>
    </source>
</evidence>
<dbReference type="Pfam" id="PF02518">
    <property type="entry name" value="HATPase_c"/>
    <property type="match status" value="1"/>
</dbReference>
<evidence type="ECO:0000256" key="11">
    <source>
        <dbReference type="SAM" id="Phobius"/>
    </source>
</evidence>
<reference evidence="14 15" key="1">
    <citation type="submission" date="2023-09" db="EMBL/GenBank/DDBJ databases">
        <authorList>
            <person name="Qi X."/>
        </authorList>
    </citation>
    <scope>NUCLEOTIDE SEQUENCE [LARGE SCALE GENOMIC DNA]</scope>
    <source>
        <strain evidence="14 15">S1-1</strain>
    </source>
</reference>
<dbReference type="CDD" id="cd00082">
    <property type="entry name" value="HisKA"/>
    <property type="match status" value="1"/>
</dbReference>
<evidence type="ECO:0000256" key="6">
    <source>
        <dbReference type="ARBA" id="ARBA00022692"/>
    </source>
</evidence>
<dbReference type="PROSITE" id="PS50109">
    <property type="entry name" value="HIS_KIN"/>
    <property type="match status" value="1"/>
</dbReference>
<protein>
    <recommendedName>
        <fullName evidence="3">histidine kinase</fullName>
        <ecNumber evidence="3">2.7.13.3</ecNumber>
    </recommendedName>
</protein>
<evidence type="ECO:0000256" key="9">
    <source>
        <dbReference type="ARBA" id="ARBA00023012"/>
    </source>
</evidence>
<dbReference type="Proteomes" id="UP001301442">
    <property type="component" value="Chromosome"/>
</dbReference>
<dbReference type="Gene3D" id="6.10.340.10">
    <property type="match status" value="1"/>
</dbReference>
<dbReference type="SMART" id="SM00388">
    <property type="entry name" value="HisKA"/>
    <property type="match status" value="1"/>
</dbReference>
<dbReference type="InterPro" id="IPR003660">
    <property type="entry name" value="HAMP_dom"/>
</dbReference>
<evidence type="ECO:0000256" key="3">
    <source>
        <dbReference type="ARBA" id="ARBA00012438"/>
    </source>
</evidence>
<dbReference type="PANTHER" id="PTHR45436">
    <property type="entry name" value="SENSOR HISTIDINE KINASE YKOH"/>
    <property type="match status" value="1"/>
</dbReference>
<dbReference type="InterPro" id="IPR036890">
    <property type="entry name" value="HATPase_C_sf"/>
</dbReference>
<dbReference type="InterPro" id="IPR003594">
    <property type="entry name" value="HATPase_dom"/>
</dbReference>
<dbReference type="RefSeq" id="WP_348394903.1">
    <property type="nucleotide sequence ID" value="NZ_CP136600.1"/>
</dbReference>
<keyword evidence="4" id="KW-0597">Phosphoprotein</keyword>
<evidence type="ECO:0000256" key="2">
    <source>
        <dbReference type="ARBA" id="ARBA00004370"/>
    </source>
</evidence>